<name>A0A0H2ZYA6_MYCA1</name>
<dbReference type="KEGG" id="mav:MAV_0502"/>
<evidence type="ECO:0000313" key="2">
    <source>
        <dbReference type="EMBL" id="ABK67644.1"/>
    </source>
</evidence>
<evidence type="ECO:0000313" key="3">
    <source>
        <dbReference type="Proteomes" id="UP000001574"/>
    </source>
</evidence>
<evidence type="ECO:0008006" key="4">
    <source>
        <dbReference type="Google" id="ProtNLM"/>
    </source>
</evidence>
<proteinExistence type="predicted"/>
<protein>
    <recommendedName>
        <fullName evidence="4">DUF732 domain-containing protein</fullName>
    </recommendedName>
</protein>
<keyword evidence="1" id="KW-0732">Signal</keyword>
<dbReference type="EMBL" id="CP000479">
    <property type="protein sequence ID" value="ABK67644.1"/>
    <property type="molecule type" value="Genomic_DNA"/>
</dbReference>
<dbReference type="AlphaFoldDB" id="A0A0H2ZYA6"/>
<dbReference type="HOGENOM" id="CLU_2437615_0_0_11"/>
<feature type="signal peptide" evidence="1">
    <location>
        <begin position="1"/>
        <end position="29"/>
    </location>
</feature>
<feature type="chain" id="PRO_5039298345" description="DUF732 domain-containing protein" evidence="1">
    <location>
        <begin position="30"/>
        <end position="102"/>
    </location>
</feature>
<gene>
    <name evidence="2" type="ordered locus">MAV_0502</name>
</gene>
<reference evidence="2 3" key="1">
    <citation type="submission" date="2006-10" db="EMBL/GenBank/DDBJ databases">
        <authorList>
            <person name="Fleischmann R.D."/>
            <person name="Dodson R.J."/>
            <person name="Haft D.H."/>
            <person name="Merkel J.S."/>
            <person name="Nelson W.C."/>
            <person name="Fraser C.M."/>
        </authorList>
    </citation>
    <scope>NUCLEOTIDE SEQUENCE [LARGE SCALE GENOMIC DNA]</scope>
    <source>
        <strain evidence="2 3">104</strain>
    </source>
</reference>
<sequence>MLDAVSCNVGWRLAAGLAAVALVLAPAAAADPECSSCVQGKEAIDDQVLRRHVQLTANDDLHQYCESLLRNVLKSGRVARVDSPPDFVASCEDEGRVLIAGQ</sequence>
<organism evidence="2 3">
    <name type="scientific">Mycobacterium avium (strain 104)</name>
    <dbReference type="NCBI Taxonomy" id="243243"/>
    <lineage>
        <taxon>Bacteria</taxon>
        <taxon>Bacillati</taxon>
        <taxon>Actinomycetota</taxon>
        <taxon>Actinomycetes</taxon>
        <taxon>Mycobacteriales</taxon>
        <taxon>Mycobacteriaceae</taxon>
        <taxon>Mycobacterium</taxon>
        <taxon>Mycobacterium avium complex (MAC)</taxon>
    </lineage>
</organism>
<evidence type="ECO:0000256" key="1">
    <source>
        <dbReference type="SAM" id="SignalP"/>
    </source>
</evidence>
<accession>A0A0H2ZYA6</accession>
<dbReference type="Proteomes" id="UP000001574">
    <property type="component" value="Chromosome"/>
</dbReference>